<gene>
    <name evidence="3" type="ORF">JYB65_10190</name>
</gene>
<dbReference type="EMBL" id="JAFJZZ010000004">
    <property type="protein sequence ID" value="MBN7773731.1"/>
    <property type="molecule type" value="Genomic_DNA"/>
</dbReference>
<feature type="domain" description="Ig-like" evidence="2">
    <location>
        <begin position="642"/>
        <end position="697"/>
    </location>
</feature>
<dbReference type="Proteomes" id="UP000664545">
    <property type="component" value="Unassembled WGS sequence"/>
</dbReference>
<dbReference type="InterPro" id="IPR051553">
    <property type="entry name" value="Ran_GTPase-activating"/>
</dbReference>
<dbReference type="AlphaFoldDB" id="A0A939D9K4"/>
<dbReference type="RefSeq" id="WP_206582568.1">
    <property type="nucleotide sequence ID" value="NZ_JAFJZZ010000004.1"/>
</dbReference>
<dbReference type="PROSITE" id="PS51257">
    <property type="entry name" value="PROKAR_LIPOPROTEIN"/>
    <property type="match status" value="1"/>
</dbReference>
<reference evidence="3" key="1">
    <citation type="submission" date="2021-02" db="EMBL/GenBank/DDBJ databases">
        <title>Abyssanaerobacter marinus gen.nov., sp., nov, anaerobic bacterium isolated from the Onnuri vent field of Indian Ocean and suggestion of Mogibacteriaceae fam. nov., and proposal of reclassification of ambiguous this family's genus member.</title>
        <authorList>
            <person name="Kim Y.J."/>
            <person name="Yang J.-A."/>
        </authorList>
    </citation>
    <scope>NUCLEOTIDE SEQUENCE</scope>
    <source>
        <strain evidence="3">DSM 2634</strain>
    </source>
</reference>
<feature type="signal peptide" evidence="1">
    <location>
        <begin position="1"/>
        <end position="31"/>
    </location>
</feature>
<dbReference type="SUPFAM" id="SSF50985">
    <property type="entry name" value="RCC1/BLIP-II"/>
    <property type="match status" value="2"/>
</dbReference>
<keyword evidence="1" id="KW-0732">Signal</keyword>
<dbReference type="Gene3D" id="2.60.40.3630">
    <property type="match status" value="4"/>
</dbReference>
<dbReference type="InterPro" id="IPR000408">
    <property type="entry name" value="Reg_chr_condens"/>
</dbReference>
<dbReference type="Gene3D" id="2.130.10.30">
    <property type="entry name" value="Regulator of chromosome condensation 1/beta-lactamase-inhibitor protein II"/>
    <property type="match status" value="3"/>
</dbReference>
<comment type="caution">
    <text evidence="3">The sequence shown here is derived from an EMBL/GenBank/DDBJ whole genome shotgun (WGS) entry which is preliminary data.</text>
</comment>
<proteinExistence type="predicted"/>
<evidence type="ECO:0000313" key="3">
    <source>
        <dbReference type="EMBL" id="MBN7773731.1"/>
    </source>
</evidence>
<organism evidence="3 4">
    <name type="scientific">Clostridium aminobutyricum</name>
    <dbReference type="NCBI Taxonomy" id="33953"/>
    <lineage>
        <taxon>Bacteria</taxon>
        <taxon>Bacillati</taxon>
        <taxon>Bacillota</taxon>
        <taxon>Clostridia</taxon>
        <taxon>Eubacteriales</taxon>
        <taxon>Clostridiaceae</taxon>
        <taxon>Clostridium</taxon>
    </lineage>
</organism>
<feature type="domain" description="Ig-like" evidence="2">
    <location>
        <begin position="482"/>
        <end position="544"/>
    </location>
</feature>
<sequence length="906" mass="96458">MMKSSKRKAIVLTIVLTMICSCFIENKTVYADDGMGVKEVVTFGQSSYVIKTDGTLWVAGRNDRGQLGVGTTSNVTTKAQVLTDVSKVVLGMYDCAYAIKTDGSLWVTGDNLDGQLGDMRSYYGKITTWKQVLTGVSQVATAGANAYVLKIDGTLWVAGNNLYGILGDGTAEIVATWKQVLTNVSQIVATNSHSAYVLKKDGSLWVAGNNSYGQLGDGTTTNVNTWKQVLTGVSQIVYTRDKMFVLKTDGTLWGAGLNSSGELGDGTITNVKTWKKLLSGVKLVQSNYYNTFVLKTDGTLWATGKNDYGQLGVGTTTDIKTWKQVLTGVSKFGGYGYSTYAVKTNGTLWITGFNSKGELGDGTTTDVKAWKQVMTDVDQVLEDSSCAYVIKKDGTLWVTGSNSSGQLGDGTITKVTTWKPILTEVKKIIGVSGDAYAIKTDGTLWVTGNNKYGQLGDGTTTNILSWCPSEAKKLSSIAVTTPPTKATYIEGENFDAAGMVVTATYNNGTTAVVNGTVDNGDNLTTETNSITIRYTEDGITKTVTQPITVTPKLLSSIEITKAPDKTVYFEGENFDVAGMIVMATYEDGSTTAVNGVVTNGTALAKGTDSVTVSYTKNGVTKTAVQPITVNAKQLISIAVTTAPTKATYTEGENFDATGMVVTATYSNDTTAIITGTADNGNSLTVGMNSVNISYTENGVTKITTQPIIVNAKKLVSIAITTAPTKTEYVEGENFDTTGMVITATYNNGMTAVILETVNDGSNLAAGTTSVAISYTEGGTTQTILQSITVSSKSLEQALDLNCVQGKELLVPFYVMGASHLNDVVFTLQYEAANLEVIDLVSQTKKKEISIGIVNGTGIEILSYTPGEIKFRVNKEIVNGKTWSGNLNIFKFKAKITGNTSFITKYN</sequence>
<dbReference type="Pfam" id="PF13540">
    <property type="entry name" value="RCC1_2"/>
    <property type="match status" value="2"/>
</dbReference>
<dbReference type="InterPro" id="IPR022038">
    <property type="entry name" value="Ig-like_bact"/>
</dbReference>
<protein>
    <submittedName>
        <fullName evidence="3">Bacterial Ig-like domain-containing protein</fullName>
    </submittedName>
</protein>
<dbReference type="PANTHER" id="PTHR45982">
    <property type="entry name" value="REGULATOR OF CHROMOSOME CONDENSATION"/>
    <property type="match status" value="1"/>
</dbReference>
<name>A0A939D9K4_CLOAM</name>
<dbReference type="PRINTS" id="PR00633">
    <property type="entry name" value="RCCNDNSATION"/>
</dbReference>
<dbReference type="InterPro" id="IPR009091">
    <property type="entry name" value="RCC1/BLIP-II"/>
</dbReference>
<dbReference type="PANTHER" id="PTHR45982:SF1">
    <property type="entry name" value="REGULATOR OF CHROMOSOME CONDENSATION"/>
    <property type="match status" value="1"/>
</dbReference>
<evidence type="ECO:0000259" key="2">
    <source>
        <dbReference type="Pfam" id="PF07523"/>
    </source>
</evidence>
<feature type="domain" description="Ig-like" evidence="2">
    <location>
        <begin position="722"/>
        <end position="774"/>
    </location>
</feature>
<keyword evidence="4" id="KW-1185">Reference proteome</keyword>
<feature type="chain" id="PRO_5036864233" evidence="1">
    <location>
        <begin position="32"/>
        <end position="906"/>
    </location>
</feature>
<accession>A0A939D9K4</accession>
<evidence type="ECO:0000313" key="4">
    <source>
        <dbReference type="Proteomes" id="UP000664545"/>
    </source>
</evidence>
<dbReference type="Pfam" id="PF07523">
    <property type="entry name" value="Big_3"/>
    <property type="match status" value="3"/>
</dbReference>
<evidence type="ECO:0000256" key="1">
    <source>
        <dbReference type="SAM" id="SignalP"/>
    </source>
</evidence>